<feature type="region of interest" description="Disordered" evidence="1">
    <location>
        <begin position="77"/>
        <end position="104"/>
    </location>
</feature>
<sequence length="104" mass="11718">MRRRLAREEKNTTESRVEENRVMRRVRTAAAVVLTAHSPTLSSFHSRVFSLSWHEPGWLCQCGGDACAKLQALLRRSPPERTQQQRPAKSQFARGTSATSGSPR</sequence>
<accession>A0A9N7V643</accession>
<evidence type="ECO:0000313" key="3">
    <source>
        <dbReference type="Proteomes" id="UP001153269"/>
    </source>
</evidence>
<reference evidence="2" key="1">
    <citation type="submission" date="2020-03" db="EMBL/GenBank/DDBJ databases">
        <authorList>
            <person name="Weist P."/>
        </authorList>
    </citation>
    <scope>NUCLEOTIDE SEQUENCE</scope>
</reference>
<dbReference type="EMBL" id="CADEAL010003130">
    <property type="protein sequence ID" value="CAB1443583.1"/>
    <property type="molecule type" value="Genomic_DNA"/>
</dbReference>
<comment type="caution">
    <text evidence="2">The sequence shown here is derived from an EMBL/GenBank/DDBJ whole genome shotgun (WGS) entry which is preliminary data.</text>
</comment>
<dbReference type="Proteomes" id="UP001153269">
    <property type="component" value="Unassembled WGS sequence"/>
</dbReference>
<protein>
    <submittedName>
        <fullName evidence="2">Uncharacterized protein</fullName>
    </submittedName>
</protein>
<gene>
    <name evidence="2" type="ORF">PLEPLA_LOCUS31299</name>
</gene>
<feature type="compositionally biased region" description="Polar residues" evidence="1">
    <location>
        <begin position="80"/>
        <end position="104"/>
    </location>
</feature>
<proteinExistence type="predicted"/>
<evidence type="ECO:0000313" key="2">
    <source>
        <dbReference type="EMBL" id="CAB1443583.1"/>
    </source>
</evidence>
<name>A0A9N7V643_PLEPL</name>
<dbReference type="AlphaFoldDB" id="A0A9N7V643"/>
<evidence type="ECO:0000256" key="1">
    <source>
        <dbReference type="SAM" id="MobiDB-lite"/>
    </source>
</evidence>
<keyword evidence="3" id="KW-1185">Reference proteome</keyword>
<organism evidence="2 3">
    <name type="scientific">Pleuronectes platessa</name>
    <name type="common">European plaice</name>
    <dbReference type="NCBI Taxonomy" id="8262"/>
    <lineage>
        <taxon>Eukaryota</taxon>
        <taxon>Metazoa</taxon>
        <taxon>Chordata</taxon>
        <taxon>Craniata</taxon>
        <taxon>Vertebrata</taxon>
        <taxon>Euteleostomi</taxon>
        <taxon>Actinopterygii</taxon>
        <taxon>Neopterygii</taxon>
        <taxon>Teleostei</taxon>
        <taxon>Neoteleostei</taxon>
        <taxon>Acanthomorphata</taxon>
        <taxon>Carangaria</taxon>
        <taxon>Pleuronectiformes</taxon>
        <taxon>Pleuronectoidei</taxon>
        <taxon>Pleuronectidae</taxon>
        <taxon>Pleuronectes</taxon>
    </lineage>
</organism>